<dbReference type="EMBL" id="JH717843">
    <property type="protein sequence ID" value="EWY89735.1"/>
    <property type="molecule type" value="Genomic_DNA"/>
</dbReference>
<sequence>MPESADFLRIQSGVYQKVFRSFFARECECPRSCKIAEPEHAHTLQERIEYIQRSLPPVHSIFDDLGAQTRNPHSSFSRWESFLSDQPSETLSFRKTQASLIPEPVTITRQWDVDSIWFGAKTLSAIRPPNQFRLSFFPSHKSNISTNQIIQPHGLDLAHTRHTSLGSFSTGNVCFNVIVFFPNGSRSPAPASMNSLSLDRFRDLRFLVHMTLFMQNLVPTRRIRELVVGSPDDESRTFRLAYSVTAEFLSRFWASVVQKANLHRIETRRGETVAYYQNPRLLFQAHDLKNVFARPSLQESLVLFRDYILAGLDPEQLALQSCWLDVGMRDHVSRQRHGQTPSQNDQQSHHEPWTLLWKSACCRHLHGRLSAIAPEAPLDAKYYRSSLLRDAGIYYAKAKSTKSSDPGHPEFNSQGIIRAKAYNCKKELFGVIFNDYKLFSSGSLPLLAFDEGMFNDLAGMNRNRQRAFTPQLSRSHIKRAWEANKRHLRAISSARRYPNFGIRKEVTFRLDVILATLADGAFQPDQATHTGPMMQEVMLDPTSDTQHYPF</sequence>
<proteinExistence type="predicted"/>
<evidence type="ECO:0000313" key="1">
    <source>
        <dbReference type="EMBL" id="EWY89735.1"/>
    </source>
</evidence>
<evidence type="ECO:0000313" key="2">
    <source>
        <dbReference type="Proteomes" id="UP000030753"/>
    </source>
</evidence>
<gene>
    <name evidence="1" type="ORF">FOYG_07403</name>
</gene>
<dbReference type="OrthoDB" id="5070004at2759"/>
<name>W9I8V3_FUSOX</name>
<dbReference type="AlphaFoldDB" id="W9I8V3"/>
<organism evidence="1 2">
    <name type="scientific">Fusarium oxysporum NRRL 32931</name>
    <dbReference type="NCBI Taxonomy" id="660029"/>
    <lineage>
        <taxon>Eukaryota</taxon>
        <taxon>Fungi</taxon>
        <taxon>Dikarya</taxon>
        <taxon>Ascomycota</taxon>
        <taxon>Pezizomycotina</taxon>
        <taxon>Sordariomycetes</taxon>
        <taxon>Hypocreomycetidae</taxon>
        <taxon>Hypocreales</taxon>
        <taxon>Nectriaceae</taxon>
        <taxon>Fusarium</taxon>
        <taxon>Fusarium oxysporum species complex</taxon>
    </lineage>
</organism>
<accession>W9I8V3</accession>
<protein>
    <submittedName>
        <fullName evidence="1">Uncharacterized protein</fullName>
    </submittedName>
</protein>
<dbReference type="HOGENOM" id="CLU_495252_0_0_1"/>
<reference evidence="1 2" key="1">
    <citation type="submission" date="2011-06" db="EMBL/GenBank/DDBJ databases">
        <title>The Genome Sequence of Fusarium oxysporum FOSC 3-a.</title>
        <authorList>
            <consortium name="The Broad Institute Genome Sequencing Platform"/>
            <person name="Ma L.-J."/>
            <person name="Gale L.R."/>
            <person name="Schwartz D.C."/>
            <person name="Zhou S."/>
            <person name="Corby-Kistler H."/>
            <person name="Young S.K."/>
            <person name="Zeng Q."/>
            <person name="Gargeya S."/>
            <person name="Fitzgerald M."/>
            <person name="Haas B."/>
            <person name="Abouelleil A."/>
            <person name="Alvarado L."/>
            <person name="Arachchi H.M."/>
            <person name="Berlin A."/>
            <person name="Brown A."/>
            <person name="Chapman S.B."/>
            <person name="Chen Z."/>
            <person name="Dunbar C."/>
            <person name="Freedman E."/>
            <person name="Gearin G."/>
            <person name="Gellesch M."/>
            <person name="Goldberg J."/>
            <person name="Griggs A."/>
            <person name="Gujja S."/>
            <person name="Heiman D."/>
            <person name="Howarth C."/>
            <person name="Larson L."/>
            <person name="Lui A."/>
            <person name="MacDonald P.J.P."/>
            <person name="Mehta T."/>
            <person name="Montmayeur A."/>
            <person name="Murphy C."/>
            <person name="Neiman D."/>
            <person name="Pearson M."/>
            <person name="Priest M."/>
            <person name="Roberts A."/>
            <person name="Saif S."/>
            <person name="Shea T."/>
            <person name="Shenoy N."/>
            <person name="Sisk P."/>
            <person name="Stolte C."/>
            <person name="Sykes S."/>
            <person name="Wortman J."/>
            <person name="Nusbaum C."/>
            <person name="Birren B."/>
        </authorList>
    </citation>
    <scope>NUCLEOTIDE SEQUENCE [LARGE SCALE GENOMIC DNA]</scope>
    <source>
        <strain evidence="2">FOSC 3-a</strain>
    </source>
</reference>
<dbReference type="Proteomes" id="UP000030753">
    <property type="component" value="Unassembled WGS sequence"/>
</dbReference>